<reference evidence="1 4" key="2">
    <citation type="submission" date="2020-08" db="EMBL/GenBank/DDBJ databases">
        <title>Genome public.</title>
        <authorList>
            <person name="Liu C."/>
            <person name="Sun Q."/>
        </authorList>
    </citation>
    <scope>NUCLEOTIDE SEQUENCE [LARGE SCALE GENOMIC DNA]</scope>
    <source>
        <strain evidence="1 4">426_9</strain>
    </source>
</reference>
<evidence type="ECO:0000313" key="1">
    <source>
        <dbReference type="EMBL" id="MBC8600711.1"/>
    </source>
</evidence>
<organism evidence="2 3">
    <name type="scientific">Parabacteroides acidifaciens</name>
    <dbReference type="NCBI Taxonomy" id="2290935"/>
    <lineage>
        <taxon>Bacteria</taxon>
        <taxon>Pseudomonadati</taxon>
        <taxon>Bacteroidota</taxon>
        <taxon>Bacteroidia</taxon>
        <taxon>Bacteroidales</taxon>
        <taxon>Tannerellaceae</taxon>
        <taxon>Parabacteroides</taxon>
    </lineage>
</organism>
<gene>
    <name evidence="2" type="primary">lptC</name>
    <name evidence="2" type="ORF">DWU89_03190</name>
    <name evidence="1" type="ORF">H8784_03140</name>
</gene>
<dbReference type="GO" id="GO:0015221">
    <property type="term" value="F:lipopolysaccharide transmembrane transporter activity"/>
    <property type="evidence" value="ECO:0007669"/>
    <property type="project" value="InterPro"/>
</dbReference>
<dbReference type="EMBL" id="QREV01000004">
    <property type="protein sequence ID" value="RDU50707.1"/>
    <property type="molecule type" value="Genomic_DNA"/>
</dbReference>
<dbReference type="EMBL" id="JACRTI010000004">
    <property type="protein sequence ID" value="MBC8600711.1"/>
    <property type="molecule type" value="Genomic_DNA"/>
</dbReference>
<comment type="caution">
    <text evidence="2">The sequence shown here is derived from an EMBL/GenBank/DDBJ whole genome shotgun (WGS) entry which is preliminary data.</text>
</comment>
<dbReference type="PROSITE" id="PS51257">
    <property type="entry name" value="PROKAR_LIPOPROTEIN"/>
    <property type="match status" value="1"/>
</dbReference>
<dbReference type="GO" id="GO:0005886">
    <property type="term" value="C:plasma membrane"/>
    <property type="evidence" value="ECO:0007669"/>
    <property type="project" value="InterPro"/>
</dbReference>
<dbReference type="RefSeq" id="WP_115498228.1">
    <property type="nucleotide sequence ID" value="NZ_JACRTI010000004.1"/>
</dbReference>
<dbReference type="Proteomes" id="UP000256321">
    <property type="component" value="Unassembled WGS sequence"/>
</dbReference>
<dbReference type="Pfam" id="PF06835">
    <property type="entry name" value="LptC"/>
    <property type="match status" value="1"/>
</dbReference>
<accession>A0A3D8HJE7</accession>
<evidence type="ECO:0000313" key="4">
    <source>
        <dbReference type="Proteomes" id="UP000629596"/>
    </source>
</evidence>
<dbReference type="InterPro" id="IPR010664">
    <property type="entry name" value="LipoPS_assembly_LptC-rel"/>
</dbReference>
<reference evidence="2 3" key="1">
    <citation type="submission" date="2018-07" db="EMBL/GenBank/DDBJ databases">
        <title>Parabacteroides acidifaciens nov. sp., isolated from human feces.</title>
        <authorList>
            <person name="Wang Y.J."/>
        </authorList>
    </citation>
    <scope>NUCLEOTIDE SEQUENCE [LARGE SCALE GENOMIC DNA]</scope>
    <source>
        <strain evidence="2 3">426-9</strain>
    </source>
</reference>
<dbReference type="Gene3D" id="2.60.450.10">
    <property type="entry name" value="Lipopolysaccharide (LPS) transport protein A like domain"/>
    <property type="match status" value="1"/>
</dbReference>
<evidence type="ECO:0000313" key="3">
    <source>
        <dbReference type="Proteomes" id="UP000256321"/>
    </source>
</evidence>
<dbReference type="InterPro" id="IPR026265">
    <property type="entry name" value="LptC"/>
</dbReference>
<dbReference type="AlphaFoldDB" id="A0A3D8HJE7"/>
<dbReference type="NCBIfam" id="TIGR04409">
    <property type="entry name" value="LptC_YrbK"/>
    <property type="match status" value="1"/>
</dbReference>
<keyword evidence="4" id="KW-1185">Reference proteome</keyword>
<protein>
    <submittedName>
        <fullName evidence="2">LPS export ABC transporter periplasmic protein LptC</fullName>
    </submittedName>
</protein>
<proteinExistence type="predicted"/>
<evidence type="ECO:0000313" key="2">
    <source>
        <dbReference type="EMBL" id="RDU50707.1"/>
    </source>
</evidence>
<dbReference type="Proteomes" id="UP000629596">
    <property type="component" value="Unassembled WGS sequence"/>
</dbReference>
<name>A0A3D8HJE7_9BACT</name>
<sequence>MNWNRFLCKTNNQGITTIFTVVVMLLLFTASCGSDNKEVVVVAFDPETTYTLKTTDYSTLISDSGITRYRVNAKEMLSFDKAKEPFLYFPEGFYVEKFDTLFNTVASVKADTVYNYKKKELWKLIGNVKIESVEGKKFETSLLFFDQKEEKVYSDKYIRIEEEDKIITGIGFESNQDMTRYKIFNSQGVFPVNESAVADSTNTEASVDSVAVNAVPTVQPVTSDTN</sequence>